<dbReference type="Gene3D" id="3.90.470.20">
    <property type="entry name" value="4'-phosphopantetheinyl transferase domain"/>
    <property type="match status" value="1"/>
</dbReference>
<evidence type="ECO:0000313" key="9">
    <source>
        <dbReference type="EMBL" id="SUZ55036.1"/>
    </source>
</evidence>
<gene>
    <name evidence="9" type="ORF">METZ01_LOCUS7890</name>
</gene>
<evidence type="ECO:0000256" key="1">
    <source>
        <dbReference type="ARBA" id="ARBA00022516"/>
    </source>
</evidence>
<evidence type="ECO:0000256" key="2">
    <source>
        <dbReference type="ARBA" id="ARBA00022679"/>
    </source>
</evidence>
<dbReference type="SUPFAM" id="SSF56214">
    <property type="entry name" value="4'-phosphopantetheinyl transferase"/>
    <property type="match status" value="1"/>
</dbReference>
<dbReference type="GO" id="GO:0000287">
    <property type="term" value="F:magnesium ion binding"/>
    <property type="evidence" value="ECO:0007669"/>
    <property type="project" value="InterPro"/>
</dbReference>
<dbReference type="InterPro" id="IPR008278">
    <property type="entry name" value="4-PPantetheinyl_Trfase_dom"/>
</dbReference>
<dbReference type="EMBL" id="UINC01000423">
    <property type="protein sequence ID" value="SUZ55036.1"/>
    <property type="molecule type" value="Genomic_DNA"/>
</dbReference>
<dbReference type="HAMAP" id="MF_00101">
    <property type="entry name" value="AcpS"/>
    <property type="match status" value="1"/>
</dbReference>
<keyword evidence="3" id="KW-0479">Metal-binding</keyword>
<evidence type="ECO:0000256" key="5">
    <source>
        <dbReference type="ARBA" id="ARBA00022842"/>
    </source>
</evidence>
<dbReference type="InterPro" id="IPR002582">
    <property type="entry name" value="ACPS"/>
</dbReference>
<evidence type="ECO:0000256" key="4">
    <source>
        <dbReference type="ARBA" id="ARBA00022832"/>
    </source>
</evidence>
<keyword evidence="5" id="KW-0460">Magnesium</keyword>
<evidence type="ECO:0000256" key="3">
    <source>
        <dbReference type="ARBA" id="ARBA00022723"/>
    </source>
</evidence>
<dbReference type="InterPro" id="IPR037143">
    <property type="entry name" value="4-PPantetheinyl_Trfase_dom_sf"/>
</dbReference>
<evidence type="ECO:0000259" key="8">
    <source>
        <dbReference type="Pfam" id="PF01648"/>
    </source>
</evidence>
<evidence type="ECO:0000256" key="7">
    <source>
        <dbReference type="ARBA" id="ARBA00023160"/>
    </source>
</evidence>
<dbReference type="GO" id="GO:0006633">
    <property type="term" value="P:fatty acid biosynthetic process"/>
    <property type="evidence" value="ECO:0007669"/>
    <property type="project" value="UniProtKB-KW"/>
</dbReference>
<accession>A0A381NK98</accession>
<proteinExistence type="inferred from homology"/>
<feature type="domain" description="4'-phosphopantetheinyl transferase" evidence="8">
    <location>
        <begin position="7"/>
        <end position="103"/>
    </location>
</feature>
<dbReference type="AlphaFoldDB" id="A0A381NK98"/>
<protein>
    <recommendedName>
        <fullName evidence="8">4'-phosphopantetheinyl transferase domain-containing protein</fullName>
    </recommendedName>
</protein>
<keyword evidence="6" id="KW-0443">Lipid metabolism</keyword>
<dbReference type="InterPro" id="IPR004568">
    <property type="entry name" value="Ppantetheine-prot_Trfase_dom"/>
</dbReference>
<name>A0A381NK98_9ZZZZ</name>
<organism evidence="9">
    <name type="scientific">marine metagenome</name>
    <dbReference type="NCBI Taxonomy" id="408172"/>
    <lineage>
        <taxon>unclassified sequences</taxon>
        <taxon>metagenomes</taxon>
        <taxon>ecological metagenomes</taxon>
    </lineage>
</organism>
<evidence type="ECO:0000256" key="6">
    <source>
        <dbReference type="ARBA" id="ARBA00023098"/>
    </source>
</evidence>
<reference evidence="9" key="1">
    <citation type="submission" date="2018-05" db="EMBL/GenBank/DDBJ databases">
        <authorList>
            <person name="Lanie J.A."/>
            <person name="Ng W.-L."/>
            <person name="Kazmierczak K.M."/>
            <person name="Andrzejewski T.M."/>
            <person name="Davidsen T.M."/>
            <person name="Wayne K.J."/>
            <person name="Tettelin H."/>
            <person name="Glass J.I."/>
            <person name="Rusch D."/>
            <person name="Podicherti R."/>
            <person name="Tsui H.-C.T."/>
            <person name="Winkler M.E."/>
        </authorList>
    </citation>
    <scope>NUCLEOTIDE SEQUENCE</scope>
</reference>
<keyword evidence="4" id="KW-0276">Fatty acid metabolism</keyword>
<keyword evidence="2" id="KW-0808">Transferase</keyword>
<sequence>MEIIGSGIDATELSRIERLWKRYGERFLARVFTPGEVAYCQHRRNPVPHLAGRFAAKEAAMKALGTGRSQKVLWRDIEVVRSSGPPQLEFHGGAARRFAQLGAESSLLTITHSDAMALAHVLLVSS</sequence>
<dbReference type="NCBIfam" id="TIGR00516">
    <property type="entry name" value="acpS"/>
    <property type="match status" value="1"/>
</dbReference>
<dbReference type="GO" id="GO:0008897">
    <property type="term" value="F:holo-[acyl-carrier-protein] synthase activity"/>
    <property type="evidence" value="ECO:0007669"/>
    <property type="project" value="InterPro"/>
</dbReference>
<dbReference type="Pfam" id="PF01648">
    <property type="entry name" value="ACPS"/>
    <property type="match status" value="1"/>
</dbReference>
<keyword evidence="7" id="KW-0275">Fatty acid biosynthesis</keyword>
<keyword evidence="1" id="KW-0444">Lipid biosynthesis</keyword>
<dbReference type="NCBIfam" id="TIGR00556">
    <property type="entry name" value="pantethn_trn"/>
    <property type="match status" value="1"/>
</dbReference>